<evidence type="ECO:0000256" key="6">
    <source>
        <dbReference type="ARBA" id="ARBA00023136"/>
    </source>
</evidence>
<dbReference type="AlphaFoldDB" id="A0A4R3NHG8"/>
<evidence type="ECO:0000256" key="7">
    <source>
        <dbReference type="ARBA" id="ARBA00040595"/>
    </source>
</evidence>
<keyword evidence="4 8" id="KW-0812">Transmembrane</keyword>
<keyword evidence="6 8" id="KW-0472">Membrane</keyword>
<feature type="transmembrane region" description="Helical" evidence="8">
    <location>
        <begin position="283"/>
        <end position="301"/>
    </location>
</feature>
<feature type="transmembrane region" description="Helical" evidence="8">
    <location>
        <begin position="48"/>
        <end position="70"/>
    </location>
</feature>
<organism evidence="10 11">
    <name type="scientific">Providencia alcalifaciens</name>
    <dbReference type="NCBI Taxonomy" id="126385"/>
    <lineage>
        <taxon>Bacteria</taxon>
        <taxon>Pseudomonadati</taxon>
        <taxon>Pseudomonadota</taxon>
        <taxon>Gammaproteobacteria</taxon>
        <taxon>Enterobacterales</taxon>
        <taxon>Morganellaceae</taxon>
        <taxon>Providencia</taxon>
    </lineage>
</organism>
<feature type="transmembrane region" description="Helical" evidence="8">
    <location>
        <begin position="227"/>
        <end position="248"/>
    </location>
</feature>
<evidence type="ECO:0000313" key="11">
    <source>
        <dbReference type="Proteomes" id="UP000295055"/>
    </source>
</evidence>
<accession>A0A4R3NHG8</accession>
<feature type="transmembrane region" description="Helical" evidence="8">
    <location>
        <begin position="20"/>
        <end position="42"/>
    </location>
</feature>
<feature type="domain" description="EamA" evidence="9">
    <location>
        <begin position="20"/>
        <end position="150"/>
    </location>
</feature>
<sequence>MLEALKEWRWLLDMTHKNTVIIFAAIISILWGMGFPISKIGIGIVGAWVFRFYSALIALLVLLFVFFFIYKKQFIVSHFIRCIPLGILNMFLVPILNNIALQFTDSVKASVLVYTMPAITSCFVMISQRKIILNSLVVSVLCGLGILFFTSFDAMSYGEVIILLSAFAWALGTFLSGHIAVSVDVFSKVLYQNITSFLIILIFTMFLSVNLDLTSYGLSYHRLMTELLIPVIFIGVANGVLVYILWFYMIDNGGAELSSYSILISPMMSVLISYYYLGEAINVNMLIGMVLIFTSVALVFLKKKN</sequence>
<protein>
    <recommendedName>
        <fullName evidence="7">Threonine/homoserine exporter RhtA</fullName>
    </recommendedName>
</protein>
<dbReference type="SUPFAM" id="SSF103481">
    <property type="entry name" value="Multidrug resistance efflux transporter EmrE"/>
    <property type="match status" value="1"/>
</dbReference>
<dbReference type="InterPro" id="IPR037185">
    <property type="entry name" value="EmrE-like"/>
</dbReference>
<feature type="transmembrane region" description="Helical" evidence="8">
    <location>
        <begin position="156"/>
        <end position="177"/>
    </location>
</feature>
<evidence type="ECO:0000256" key="5">
    <source>
        <dbReference type="ARBA" id="ARBA00022989"/>
    </source>
</evidence>
<evidence type="ECO:0000313" key="10">
    <source>
        <dbReference type="EMBL" id="TCT31499.1"/>
    </source>
</evidence>
<dbReference type="PANTHER" id="PTHR32322:SF18">
    <property type="entry name" value="S-ADENOSYLMETHIONINE_S-ADENOSYLHOMOCYSTEINE TRANSPORTER"/>
    <property type="match status" value="1"/>
</dbReference>
<keyword evidence="5 8" id="KW-1133">Transmembrane helix</keyword>
<dbReference type="InterPro" id="IPR000620">
    <property type="entry name" value="EamA_dom"/>
</dbReference>
<comment type="subcellular location">
    <subcellularLocation>
        <location evidence="1">Cell membrane</location>
        <topology evidence="1">Multi-pass membrane protein</topology>
    </subcellularLocation>
</comment>
<comment type="caution">
    <text evidence="10">The sequence shown here is derived from an EMBL/GenBank/DDBJ whole genome shotgun (WGS) entry which is preliminary data.</text>
</comment>
<dbReference type="Proteomes" id="UP000295055">
    <property type="component" value="Unassembled WGS sequence"/>
</dbReference>
<evidence type="ECO:0000256" key="8">
    <source>
        <dbReference type="SAM" id="Phobius"/>
    </source>
</evidence>
<evidence type="ECO:0000259" key="9">
    <source>
        <dbReference type="Pfam" id="PF00892"/>
    </source>
</evidence>
<dbReference type="GO" id="GO:0005886">
    <property type="term" value="C:plasma membrane"/>
    <property type="evidence" value="ECO:0007669"/>
    <property type="project" value="UniProtKB-SubCell"/>
</dbReference>
<feature type="transmembrane region" description="Helical" evidence="8">
    <location>
        <begin position="260"/>
        <end position="277"/>
    </location>
</feature>
<dbReference type="PANTHER" id="PTHR32322">
    <property type="entry name" value="INNER MEMBRANE TRANSPORTER"/>
    <property type="match status" value="1"/>
</dbReference>
<comment type="similarity">
    <text evidence="2">Belongs to the drug/metabolite transporter (DMT) superfamily. 10 TMS drug/metabolite exporter (DME) (TC 2.A.7.3) family.</text>
</comment>
<name>A0A4R3NHG8_9GAMM</name>
<feature type="transmembrane region" description="Helical" evidence="8">
    <location>
        <begin position="82"/>
        <end position="101"/>
    </location>
</feature>
<evidence type="ECO:0000256" key="1">
    <source>
        <dbReference type="ARBA" id="ARBA00004651"/>
    </source>
</evidence>
<dbReference type="Pfam" id="PF00892">
    <property type="entry name" value="EamA"/>
    <property type="match status" value="2"/>
</dbReference>
<dbReference type="InterPro" id="IPR050638">
    <property type="entry name" value="AA-Vitamin_Transporters"/>
</dbReference>
<keyword evidence="3" id="KW-1003">Cell membrane</keyword>
<feature type="domain" description="EamA" evidence="9">
    <location>
        <begin position="157"/>
        <end position="300"/>
    </location>
</feature>
<feature type="transmembrane region" description="Helical" evidence="8">
    <location>
        <begin position="107"/>
        <end position="126"/>
    </location>
</feature>
<gene>
    <name evidence="10" type="ORF">EC835_10727</name>
</gene>
<dbReference type="EMBL" id="SMAS01000007">
    <property type="protein sequence ID" value="TCT31499.1"/>
    <property type="molecule type" value="Genomic_DNA"/>
</dbReference>
<evidence type="ECO:0000256" key="2">
    <source>
        <dbReference type="ARBA" id="ARBA00009853"/>
    </source>
</evidence>
<feature type="transmembrane region" description="Helical" evidence="8">
    <location>
        <begin position="189"/>
        <end position="207"/>
    </location>
</feature>
<feature type="transmembrane region" description="Helical" evidence="8">
    <location>
        <begin position="131"/>
        <end position="150"/>
    </location>
</feature>
<evidence type="ECO:0000256" key="3">
    <source>
        <dbReference type="ARBA" id="ARBA00022475"/>
    </source>
</evidence>
<reference evidence="10 11" key="1">
    <citation type="submission" date="2019-03" db="EMBL/GenBank/DDBJ databases">
        <title>Genomic analyses of the natural microbiome of Caenorhabditis elegans.</title>
        <authorList>
            <person name="Samuel B."/>
        </authorList>
    </citation>
    <scope>NUCLEOTIDE SEQUENCE [LARGE SCALE GENOMIC DNA]</scope>
    <source>
        <strain evidence="10 11">JUb102</strain>
    </source>
</reference>
<proteinExistence type="inferred from homology"/>
<evidence type="ECO:0000256" key="4">
    <source>
        <dbReference type="ARBA" id="ARBA00022692"/>
    </source>
</evidence>